<protein>
    <submittedName>
        <fullName evidence="1">Uncharacterized protein</fullName>
    </submittedName>
</protein>
<reference evidence="1" key="1">
    <citation type="submission" date="2021-11" db="EMBL/GenBank/DDBJ databases">
        <title>WGS analysis for carbapenemase-producing Enterobacterales outbreak in a University Hospital, Japan.</title>
        <authorList>
            <person name="Tukada M."/>
            <person name="Miyazaki T."/>
            <person name="Aoki K."/>
            <person name="Yoshizawa S."/>
            <person name="Ishii Y."/>
            <person name="Tateda K."/>
        </authorList>
    </citation>
    <scope>NUCLEOTIDE SEQUENCE</scope>
    <source>
        <strain evidence="1">TUM16652</strain>
    </source>
</reference>
<dbReference type="Proteomes" id="UP001050241">
    <property type="component" value="Unassembled WGS sequence"/>
</dbReference>
<gene>
    <name evidence="1" type="ORF">TUM16652_46860</name>
</gene>
<name>A0ABD0BXK4_ENTCL</name>
<accession>A0ABD0BXK4</accession>
<organism evidence="1 2">
    <name type="scientific">Enterobacter cloacae</name>
    <dbReference type="NCBI Taxonomy" id="550"/>
    <lineage>
        <taxon>Bacteria</taxon>
        <taxon>Pseudomonadati</taxon>
        <taxon>Pseudomonadota</taxon>
        <taxon>Gammaproteobacteria</taxon>
        <taxon>Enterobacterales</taxon>
        <taxon>Enterobacteriaceae</taxon>
        <taxon>Enterobacter</taxon>
        <taxon>Enterobacter cloacae complex</taxon>
    </lineage>
</organism>
<dbReference type="AlphaFoldDB" id="A0ABD0BXK4"/>
<evidence type="ECO:0000313" key="1">
    <source>
        <dbReference type="EMBL" id="GJJ85986.1"/>
    </source>
</evidence>
<evidence type="ECO:0000313" key="2">
    <source>
        <dbReference type="Proteomes" id="UP001050241"/>
    </source>
</evidence>
<proteinExistence type="predicted"/>
<dbReference type="EMBL" id="BQFY01000066">
    <property type="protein sequence ID" value="GJJ85986.1"/>
    <property type="molecule type" value="Genomic_DNA"/>
</dbReference>
<comment type="caution">
    <text evidence="1">The sequence shown here is derived from an EMBL/GenBank/DDBJ whole genome shotgun (WGS) entry which is preliminary data.</text>
</comment>
<sequence length="54" mass="6362">MLKVETQVGTFPEEPALRTAFRFEMTRLLDFLNNSKDLFFAFLGYNIIDGKWTE</sequence>